<reference evidence="6" key="1">
    <citation type="submission" date="2016-10" db="EMBL/GenBank/DDBJ databases">
        <authorList>
            <person name="Varghese N."/>
            <person name="Submissions S."/>
        </authorList>
    </citation>
    <scope>NUCLEOTIDE SEQUENCE [LARGE SCALE GENOMIC DNA]</scope>
    <source>
        <strain evidence="6">DSM 45237</strain>
    </source>
</reference>
<dbReference type="PANTHER" id="PTHR43464">
    <property type="entry name" value="METHYLTRANSFERASE"/>
    <property type="match status" value="1"/>
</dbReference>
<dbReference type="SUPFAM" id="SSF53335">
    <property type="entry name" value="S-adenosyl-L-methionine-dependent methyltransferases"/>
    <property type="match status" value="1"/>
</dbReference>
<dbReference type="InterPro" id="IPR041698">
    <property type="entry name" value="Methyltransf_25"/>
</dbReference>
<dbReference type="GO" id="GO:0008168">
    <property type="term" value="F:methyltransferase activity"/>
    <property type="evidence" value="ECO:0007669"/>
    <property type="project" value="UniProtKB-KW"/>
</dbReference>
<dbReference type="Pfam" id="PF13649">
    <property type="entry name" value="Methyltransf_25"/>
    <property type="match status" value="1"/>
</dbReference>
<dbReference type="EMBL" id="FNUC01000004">
    <property type="protein sequence ID" value="SEF16071.1"/>
    <property type="molecule type" value="Genomic_DNA"/>
</dbReference>
<keyword evidence="1 5" id="KW-0489">Methyltransferase</keyword>
<dbReference type="GO" id="GO:0032259">
    <property type="term" value="P:methylation"/>
    <property type="evidence" value="ECO:0007669"/>
    <property type="project" value="UniProtKB-KW"/>
</dbReference>
<dbReference type="AlphaFoldDB" id="A0A1H5PSD4"/>
<evidence type="ECO:0000313" key="5">
    <source>
        <dbReference type="EMBL" id="SEF16071.1"/>
    </source>
</evidence>
<evidence type="ECO:0000259" key="4">
    <source>
        <dbReference type="Pfam" id="PF13649"/>
    </source>
</evidence>
<protein>
    <submittedName>
        <fullName evidence="5">Methyltransferase domain-containing protein</fullName>
    </submittedName>
</protein>
<dbReference type="Proteomes" id="UP000181980">
    <property type="component" value="Unassembled WGS sequence"/>
</dbReference>
<dbReference type="Gene3D" id="3.40.50.150">
    <property type="entry name" value="Vaccinia Virus protein VP39"/>
    <property type="match status" value="1"/>
</dbReference>
<evidence type="ECO:0000313" key="6">
    <source>
        <dbReference type="Proteomes" id="UP000181980"/>
    </source>
</evidence>
<dbReference type="InterPro" id="IPR029063">
    <property type="entry name" value="SAM-dependent_MTases_sf"/>
</dbReference>
<accession>A0A1H5PSD4</accession>
<keyword evidence="3" id="KW-0949">S-adenosyl-L-methionine</keyword>
<evidence type="ECO:0000256" key="3">
    <source>
        <dbReference type="ARBA" id="ARBA00022691"/>
    </source>
</evidence>
<name>A0A1H5PSD4_9ACTN</name>
<evidence type="ECO:0000256" key="2">
    <source>
        <dbReference type="ARBA" id="ARBA00022679"/>
    </source>
</evidence>
<evidence type="ECO:0000256" key="1">
    <source>
        <dbReference type="ARBA" id="ARBA00022603"/>
    </source>
</evidence>
<sequence>MAAASVGWVTEPAFLAAVSSSYDTVADTFAERFPPSRLGPLGHAMLRAFAEVVLAESNGPVADVGCGPGGLTAELAGHGLDVSGVDLSPRMVELARAAHPELTFTVGSMTALDLPTGGLGGVVAHFSTHHTPPEHLPAVFAEFRRVLAPGGHLLLGTHLGADEYLRPTEAYGGHPVSYEAYLLPGERIAALIEGAGLTITARLDEPNPKGGGRSFAYFFARN</sequence>
<proteinExistence type="predicted"/>
<keyword evidence="2 5" id="KW-0808">Transferase</keyword>
<gene>
    <name evidence="5" type="ORF">SAMN04488561_5211</name>
</gene>
<feature type="domain" description="Methyltransferase" evidence="4">
    <location>
        <begin position="61"/>
        <end position="151"/>
    </location>
</feature>
<dbReference type="STRING" id="561176.SAMN04488561_5211"/>
<dbReference type="CDD" id="cd02440">
    <property type="entry name" value="AdoMet_MTases"/>
    <property type="match status" value="1"/>
</dbReference>
<organism evidence="5 6">
    <name type="scientific">Jiangella alba</name>
    <dbReference type="NCBI Taxonomy" id="561176"/>
    <lineage>
        <taxon>Bacteria</taxon>
        <taxon>Bacillati</taxon>
        <taxon>Actinomycetota</taxon>
        <taxon>Actinomycetes</taxon>
        <taxon>Jiangellales</taxon>
        <taxon>Jiangellaceae</taxon>
        <taxon>Jiangella</taxon>
    </lineage>
</organism>
<dbReference type="PANTHER" id="PTHR43464:SF19">
    <property type="entry name" value="UBIQUINONE BIOSYNTHESIS O-METHYLTRANSFERASE, MITOCHONDRIAL"/>
    <property type="match status" value="1"/>
</dbReference>
<keyword evidence="6" id="KW-1185">Reference proteome</keyword>